<feature type="compositionally biased region" description="Polar residues" evidence="1">
    <location>
        <begin position="90"/>
        <end position="107"/>
    </location>
</feature>
<dbReference type="EMBL" id="FOQK01000008">
    <property type="protein sequence ID" value="SFH90365.1"/>
    <property type="molecule type" value="Genomic_DNA"/>
</dbReference>
<organism evidence="3 4">
    <name type="scientific">Selenomonas ruminantium</name>
    <dbReference type="NCBI Taxonomy" id="971"/>
    <lineage>
        <taxon>Bacteria</taxon>
        <taxon>Bacillati</taxon>
        <taxon>Bacillota</taxon>
        <taxon>Negativicutes</taxon>
        <taxon>Selenomonadales</taxon>
        <taxon>Selenomonadaceae</taxon>
        <taxon>Selenomonas</taxon>
    </lineage>
</organism>
<evidence type="ECO:0000313" key="3">
    <source>
        <dbReference type="EMBL" id="SFH90365.1"/>
    </source>
</evidence>
<feature type="transmembrane region" description="Helical" evidence="2">
    <location>
        <begin position="6"/>
        <end position="28"/>
    </location>
</feature>
<protein>
    <recommendedName>
        <fullName evidence="5">Preprotein translocase subunit Tim44</fullName>
    </recommendedName>
</protein>
<feature type="compositionally biased region" description="Low complexity" evidence="1">
    <location>
        <begin position="48"/>
        <end position="70"/>
    </location>
</feature>
<dbReference type="Proteomes" id="UP000183639">
    <property type="component" value="Unassembled WGS sequence"/>
</dbReference>
<accession>A0A1I3DUJ0</accession>
<dbReference type="RefSeq" id="WP_075442796.1">
    <property type="nucleotide sequence ID" value="NZ_FOQK01000008.1"/>
</dbReference>
<dbReference type="OrthoDB" id="1669724at2"/>
<keyword evidence="2" id="KW-0472">Membrane</keyword>
<dbReference type="AlphaFoldDB" id="A0A1I3DUJ0"/>
<feature type="transmembrane region" description="Helical" evidence="2">
    <location>
        <begin position="144"/>
        <end position="165"/>
    </location>
</feature>
<feature type="compositionally biased region" description="Basic and acidic residues" evidence="1">
    <location>
        <begin position="76"/>
        <end position="85"/>
    </location>
</feature>
<reference evidence="3 4" key="1">
    <citation type="submission" date="2016-10" db="EMBL/GenBank/DDBJ databases">
        <authorList>
            <person name="de Groot N.N."/>
        </authorList>
    </citation>
    <scope>NUCLEOTIDE SEQUENCE [LARGE SCALE GENOMIC DNA]</scope>
    <source>
        <strain evidence="3 4">Z108</strain>
    </source>
</reference>
<feature type="region of interest" description="Disordered" evidence="1">
    <location>
        <begin position="42"/>
        <end position="107"/>
    </location>
</feature>
<name>A0A1I3DUJ0_SELRU</name>
<evidence type="ECO:0000256" key="2">
    <source>
        <dbReference type="SAM" id="Phobius"/>
    </source>
</evidence>
<keyword evidence="2" id="KW-0812">Transmembrane</keyword>
<evidence type="ECO:0000313" key="4">
    <source>
        <dbReference type="Proteomes" id="UP000183639"/>
    </source>
</evidence>
<evidence type="ECO:0008006" key="5">
    <source>
        <dbReference type="Google" id="ProtNLM"/>
    </source>
</evidence>
<keyword evidence="2" id="KW-1133">Transmembrane helix</keyword>
<sequence>MKLKKLAAAVMVGLMVATAVPMVTAVTADTATVAYAAKGGAKLGGGAKSAPKPVAPKASAPASNSKSVSGNGEGYKPSKDAKSLDKNAPAANSKSNTAGTANAQSGSRWGSALRNIGLLAGGMMLGSLLASMFGGLGGGLLADILGVVMNVILVFAAIMVIKWLWNKFRGRKNEGNVYRSSMRDLNMRQEPQDVMPQRREIQDIRGPESGYEAKSMADRYRNR</sequence>
<gene>
    <name evidence="3" type="ORF">SAMN04487861_1082</name>
</gene>
<evidence type="ECO:0000256" key="1">
    <source>
        <dbReference type="SAM" id="MobiDB-lite"/>
    </source>
</evidence>
<proteinExistence type="predicted"/>
<feature type="region of interest" description="Disordered" evidence="1">
    <location>
        <begin position="192"/>
        <end position="223"/>
    </location>
</feature>
<feature type="compositionally biased region" description="Basic and acidic residues" evidence="1">
    <location>
        <begin position="192"/>
        <end position="206"/>
    </location>
</feature>
<feature type="transmembrane region" description="Helical" evidence="2">
    <location>
        <begin position="116"/>
        <end position="138"/>
    </location>
</feature>